<keyword evidence="2" id="KW-1185">Reference proteome</keyword>
<dbReference type="Proteomes" id="UP001273768">
    <property type="component" value="Unassembled WGS sequence"/>
</dbReference>
<reference evidence="1 2" key="1">
    <citation type="submission" date="2020-05" db="EMBL/GenBank/DDBJ databases">
        <title>Isolation and characterization of methanoarchaea from a cold seep at offshore SW Taiwan.</title>
        <authorList>
            <person name="Chen Y.-W."/>
            <person name="Chen S.-C."/>
            <person name="Lai M.-C."/>
        </authorList>
    </citation>
    <scope>NUCLEOTIDE SEQUENCE [LARGE SCALE GENOMIC DNA]</scope>
    <source>
        <strain evidence="1 2">YWC-01</strain>
    </source>
</reference>
<accession>A0ABU3Z2J9</accession>
<sequence>MKDLIKNPLLLGVVIALLLPAATAGGAEAYIMVTTGEETVAVDCREGGSRATSS</sequence>
<comment type="caution">
    <text evidence="1">The sequence shown here is derived from an EMBL/GenBank/DDBJ whole genome shotgun (WGS) entry which is preliminary data.</text>
</comment>
<proteinExistence type="predicted"/>
<evidence type="ECO:0000313" key="1">
    <source>
        <dbReference type="EMBL" id="MDV4343039.1"/>
    </source>
</evidence>
<protein>
    <submittedName>
        <fullName evidence="1">Uncharacterized protein</fullName>
    </submittedName>
</protein>
<dbReference type="RefSeq" id="WP_317296219.1">
    <property type="nucleotide sequence ID" value="NZ_JABFFQ010000005.1"/>
</dbReference>
<dbReference type="EMBL" id="JABFFQ010000005">
    <property type="protein sequence ID" value="MDV4343039.1"/>
    <property type="molecule type" value="Genomic_DNA"/>
</dbReference>
<evidence type="ECO:0000313" key="2">
    <source>
        <dbReference type="Proteomes" id="UP001273768"/>
    </source>
</evidence>
<name>A0ABU3Z2J9_9EURY</name>
<gene>
    <name evidence="1" type="ORF">HL657_07590</name>
</gene>
<organism evidence="1 2">
    <name type="scientific">Methanoculleus nereidis</name>
    <dbReference type="NCBI Taxonomy" id="2735141"/>
    <lineage>
        <taxon>Archaea</taxon>
        <taxon>Methanobacteriati</taxon>
        <taxon>Methanobacteriota</taxon>
        <taxon>Stenosarchaea group</taxon>
        <taxon>Methanomicrobia</taxon>
        <taxon>Methanomicrobiales</taxon>
        <taxon>Methanomicrobiaceae</taxon>
        <taxon>Methanoculleus</taxon>
    </lineage>
</organism>